<dbReference type="RefSeq" id="WP_036545924.1">
    <property type="nucleotide sequence ID" value="NZ_JMSZ01000021.1"/>
</dbReference>
<dbReference type="GO" id="GO:0045820">
    <property type="term" value="P:negative regulation of glycolytic process"/>
    <property type="evidence" value="ECO:0007669"/>
    <property type="project" value="TreeGrafter"/>
</dbReference>
<gene>
    <name evidence="4" type="ORF">ADINL_1518</name>
</gene>
<dbReference type="GO" id="GO:0004331">
    <property type="term" value="F:fructose-2,6-bisphosphate 2-phosphatase activity"/>
    <property type="evidence" value="ECO:0007669"/>
    <property type="project" value="TreeGrafter"/>
</dbReference>
<sequence>MKLIHKPFVFLRHGETAMNQQQRIGGSTDTPLNAQGQQEADMAATLLADIRWSCIAASPLLRAWETAQRATAGQPLTPVEGLRERDWGQLEGAPWAALPPYTDTPPAGESWDDFTQRVIQAINQQLNQYDWPLIVAHSGVYRVIRAQVTGTPEGERIGNAQPVLLLPPDATRPEWTFKPFTQQTKEYYFA</sequence>
<dbReference type="STRING" id="267850.ADINL_1518"/>
<keyword evidence="5" id="KW-1185">Reference proteome</keyword>
<reference evidence="4 5" key="1">
    <citation type="journal article" date="2005" name="Int. J. Syst. Evol. Microbiol.">
        <title>Nitrincola lacisaponensis gen. nov., sp. nov., a novel alkaliphilic bacterium isolated from an alkaline, saline lake.</title>
        <authorList>
            <person name="Dimitriu P.A."/>
            <person name="Shukla S.K."/>
            <person name="Conradt J."/>
            <person name="Marquez M.C."/>
            <person name="Ventosa A."/>
            <person name="Maglia A."/>
            <person name="Peyton B.M."/>
            <person name="Pinkart H.C."/>
            <person name="Mormile M.R."/>
        </authorList>
    </citation>
    <scope>NUCLEOTIDE SEQUENCE [LARGE SCALE GENOMIC DNA]</scope>
    <source>
        <strain evidence="4 5">4CA</strain>
    </source>
</reference>
<name>A0A063Y542_9GAMM</name>
<comment type="caution">
    <text evidence="4">The sequence shown here is derived from an EMBL/GenBank/DDBJ whole genome shotgun (WGS) entry which is preliminary data.</text>
</comment>
<dbReference type="AlphaFoldDB" id="A0A063Y542"/>
<dbReference type="CDD" id="cd07067">
    <property type="entry name" value="HP_PGM_like"/>
    <property type="match status" value="1"/>
</dbReference>
<dbReference type="EMBL" id="JMSZ01000021">
    <property type="protein sequence ID" value="KDE39881.1"/>
    <property type="molecule type" value="Genomic_DNA"/>
</dbReference>
<dbReference type="SUPFAM" id="SSF53254">
    <property type="entry name" value="Phosphoglycerate mutase-like"/>
    <property type="match status" value="1"/>
</dbReference>
<dbReference type="InterPro" id="IPR051695">
    <property type="entry name" value="Phosphoglycerate_Mutase"/>
</dbReference>
<protein>
    <submittedName>
        <fullName evidence="4">Phosphoglycerate mutase family</fullName>
    </submittedName>
</protein>
<dbReference type="Pfam" id="PF00300">
    <property type="entry name" value="His_Phos_1"/>
    <property type="match status" value="1"/>
</dbReference>
<dbReference type="PANTHER" id="PTHR46517">
    <property type="entry name" value="FRUCTOSE-2,6-BISPHOSPHATASE TIGAR"/>
    <property type="match status" value="1"/>
</dbReference>
<feature type="active site" description="Tele-phosphohistidine intermediate" evidence="2">
    <location>
        <position position="13"/>
    </location>
</feature>
<proteinExistence type="predicted"/>
<evidence type="ECO:0000256" key="3">
    <source>
        <dbReference type="PIRSR" id="PIRSR613078-2"/>
    </source>
</evidence>
<dbReference type="Gene3D" id="3.40.50.1240">
    <property type="entry name" value="Phosphoglycerate mutase-like"/>
    <property type="match status" value="1"/>
</dbReference>
<evidence type="ECO:0000256" key="2">
    <source>
        <dbReference type="PIRSR" id="PIRSR613078-1"/>
    </source>
</evidence>
<dbReference type="InterPro" id="IPR013078">
    <property type="entry name" value="His_Pase_superF_clade-1"/>
</dbReference>
<dbReference type="Proteomes" id="UP000027318">
    <property type="component" value="Unassembled WGS sequence"/>
</dbReference>
<feature type="binding site" evidence="3">
    <location>
        <position position="62"/>
    </location>
    <ligand>
        <name>substrate</name>
    </ligand>
</feature>
<dbReference type="PANTHER" id="PTHR46517:SF1">
    <property type="entry name" value="FRUCTOSE-2,6-BISPHOSPHATASE TIGAR"/>
    <property type="match status" value="1"/>
</dbReference>
<evidence type="ECO:0000256" key="1">
    <source>
        <dbReference type="ARBA" id="ARBA00022801"/>
    </source>
</evidence>
<feature type="binding site" evidence="3">
    <location>
        <begin position="12"/>
        <end position="19"/>
    </location>
    <ligand>
        <name>substrate</name>
    </ligand>
</feature>
<evidence type="ECO:0000313" key="4">
    <source>
        <dbReference type="EMBL" id="KDE39881.1"/>
    </source>
</evidence>
<dbReference type="GO" id="GO:0043456">
    <property type="term" value="P:regulation of pentose-phosphate shunt"/>
    <property type="evidence" value="ECO:0007669"/>
    <property type="project" value="TreeGrafter"/>
</dbReference>
<feature type="active site" description="Proton donor/acceptor" evidence="2">
    <location>
        <position position="84"/>
    </location>
</feature>
<organism evidence="4 5">
    <name type="scientific">Nitrincola lacisaponensis</name>
    <dbReference type="NCBI Taxonomy" id="267850"/>
    <lineage>
        <taxon>Bacteria</taxon>
        <taxon>Pseudomonadati</taxon>
        <taxon>Pseudomonadota</taxon>
        <taxon>Gammaproteobacteria</taxon>
        <taxon>Oceanospirillales</taxon>
        <taxon>Oceanospirillaceae</taxon>
        <taxon>Nitrincola</taxon>
    </lineage>
</organism>
<keyword evidence="1" id="KW-0378">Hydrolase</keyword>
<dbReference type="InterPro" id="IPR029033">
    <property type="entry name" value="His_PPase_superfam"/>
</dbReference>
<accession>A0A063Y542</accession>
<dbReference type="GO" id="GO:0005829">
    <property type="term" value="C:cytosol"/>
    <property type="evidence" value="ECO:0007669"/>
    <property type="project" value="TreeGrafter"/>
</dbReference>
<dbReference type="SMART" id="SM00855">
    <property type="entry name" value="PGAM"/>
    <property type="match status" value="1"/>
</dbReference>
<evidence type="ECO:0000313" key="5">
    <source>
        <dbReference type="Proteomes" id="UP000027318"/>
    </source>
</evidence>